<evidence type="ECO:0000313" key="1">
    <source>
        <dbReference type="EMBL" id="MFC3862936.1"/>
    </source>
</evidence>
<organism evidence="1 2">
    <name type="scientific">Deinococcus antarcticus</name>
    <dbReference type="NCBI Taxonomy" id="1298767"/>
    <lineage>
        <taxon>Bacteria</taxon>
        <taxon>Thermotogati</taxon>
        <taxon>Deinococcota</taxon>
        <taxon>Deinococci</taxon>
        <taxon>Deinococcales</taxon>
        <taxon>Deinococcaceae</taxon>
        <taxon>Deinococcus</taxon>
    </lineage>
</organism>
<gene>
    <name evidence="1" type="ORF">ACFOPQ_19420</name>
</gene>
<dbReference type="PANTHER" id="PTHR34071">
    <property type="entry name" value="5-NITROIMIDAZOLE ANTIBIOTICS RESISTANCE PROTEIN, NIMA-FAMILY-RELATED PROTEIN-RELATED"/>
    <property type="match status" value="1"/>
</dbReference>
<protein>
    <submittedName>
        <fullName evidence="1">Pyridoxamine 5'-phosphate oxidase family protein</fullName>
    </submittedName>
</protein>
<comment type="caution">
    <text evidence="1">The sequence shown here is derived from an EMBL/GenBank/DDBJ whole genome shotgun (WGS) entry which is preliminary data.</text>
</comment>
<dbReference type="Proteomes" id="UP001595748">
    <property type="component" value="Unassembled WGS sequence"/>
</dbReference>
<name>A0ABV8ACL1_9DEIO</name>
<dbReference type="EMBL" id="JBHRZF010000218">
    <property type="protein sequence ID" value="MFC3862936.1"/>
    <property type="molecule type" value="Genomic_DNA"/>
</dbReference>
<evidence type="ECO:0000313" key="2">
    <source>
        <dbReference type="Proteomes" id="UP001595748"/>
    </source>
</evidence>
<dbReference type="Gene3D" id="2.30.110.10">
    <property type="entry name" value="Electron Transport, Fmn-binding Protein, Chain A"/>
    <property type="match status" value="1"/>
</dbReference>
<dbReference type="RefSeq" id="WP_380080889.1">
    <property type="nucleotide sequence ID" value="NZ_JBHRZF010000218.1"/>
</dbReference>
<dbReference type="InterPro" id="IPR012349">
    <property type="entry name" value="Split_barrel_FMN-bd"/>
</dbReference>
<dbReference type="SUPFAM" id="SSF50475">
    <property type="entry name" value="FMN-binding split barrel"/>
    <property type="match status" value="1"/>
</dbReference>
<sequence>MGELLLRGRIGRVATLWQGEDGQAFPFITPLAYVYRPQQHDIVYHTNIAGRLRANTEQGQPATFETSEIGGLLPSNSPFELSVQYRSVIVFGGARLIADLNERRLALTELSERCFPGLRVGHEMRPITEDDLKRTSVYSLHIERWSGKENWKEQTAQEEEWAALAPHLLHPWMLDERHDC</sequence>
<accession>A0ABV8ACL1</accession>
<proteinExistence type="predicted"/>
<reference evidence="2" key="1">
    <citation type="journal article" date="2019" name="Int. J. Syst. Evol. Microbiol.">
        <title>The Global Catalogue of Microorganisms (GCM) 10K type strain sequencing project: providing services to taxonomists for standard genome sequencing and annotation.</title>
        <authorList>
            <consortium name="The Broad Institute Genomics Platform"/>
            <consortium name="The Broad Institute Genome Sequencing Center for Infectious Disease"/>
            <person name="Wu L."/>
            <person name="Ma J."/>
        </authorList>
    </citation>
    <scope>NUCLEOTIDE SEQUENCE [LARGE SCALE GENOMIC DNA]</scope>
    <source>
        <strain evidence="2">CCTCC AB 2013263</strain>
    </source>
</reference>
<dbReference type="Pfam" id="PF12900">
    <property type="entry name" value="Pyridox_ox_2"/>
    <property type="match status" value="1"/>
</dbReference>
<keyword evidence="2" id="KW-1185">Reference proteome</keyword>
<dbReference type="PANTHER" id="PTHR34071:SF2">
    <property type="entry name" value="FLAVIN-NUCLEOTIDE-BINDING PROTEIN"/>
    <property type="match status" value="1"/>
</dbReference>
<dbReference type="InterPro" id="IPR024747">
    <property type="entry name" value="Pyridox_Oxase-rel"/>
</dbReference>